<protein>
    <submittedName>
        <fullName evidence="1">Uncharacterized protein</fullName>
    </submittedName>
</protein>
<gene>
    <name evidence="1" type="ORF">AX018_1005119</name>
</gene>
<comment type="caution">
    <text evidence="1">The sequence shown here is derived from an EMBL/GenBank/DDBJ whole genome shotgun (WGS) entry which is preliminary data.</text>
</comment>
<organism evidence="1 2">
    <name type="scientific">Paracidovorax anthurii</name>
    <dbReference type="NCBI Taxonomy" id="78229"/>
    <lineage>
        <taxon>Bacteria</taxon>
        <taxon>Pseudomonadati</taxon>
        <taxon>Pseudomonadota</taxon>
        <taxon>Betaproteobacteria</taxon>
        <taxon>Burkholderiales</taxon>
        <taxon>Comamonadaceae</taxon>
        <taxon>Paracidovorax</taxon>
    </lineage>
</organism>
<reference evidence="1 2" key="1">
    <citation type="submission" date="2018-06" db="EMBL/GenBank/DDBJ databases">
        <title>Genomic Encyclopedia of Archaeal and Bacterial Type Strains, Phase II (KMG-II): from individual species to whole genera.</title>
        <authorList>
            <person name="Goeker M."/>
        </authorList>
    </citation>
    <scope>NUCLEOTIDE SEQUENCE [LARGE SCALE GENOMIC DNA]</scope>
    <source>
        <strain evidence="1 2">CFPB 3232</strain>
    </source>
</reference>
<accession>A0A328ZGY0</accession>
<keyword evidence="2" id="KW-1185">Reference proteome</keyword>
<dbReference type="AlphaFoldDB" id="A0A328ZGY0"/>
<name>A0A328ZGY0_9BURK</name>
<dbReference type="EMBL" id="QLTA01000005">
    <property type="protein sequence ID" value="RAR85488.1"/>
    <property type="molecule type" value="Genomic_DNA"/>
</dbReference>
<dbReference type="Proteomes" id="UP000248856">
    <property type="component" value="Unassembled WGS sequence"/>
</dbReference>
<evidence type="ECO:0000313" key="2">
    <source>
        <dbReference type="Proteomes" id="UP000248856"/>
    </source>
</evidence>
<dbReference type="RefSeq" id="WP_146749216.1">
    <property type="nucleotide sequence ID" value="NZ_CBCSGC010000158.1"/>
</dbReference>
<proteinExistence type="predicted"/>
<sequence>MGMIKLVSTPRSNFLGGTSSLPQDRQQAARQASAALAQFMRTTGKQTVNMNDLLSIARNSSGSTPADVSDAASFMLSTPQLFSKLESRDDTAGTRDGIASVESFDLAASGAFDDTVKPTLLVGRAIREAAQEMPDHEALDFLNTYRAGNSSKRLDAQTLYQLAQNPASSDPPALAQAAKRALKSVDLMKQLQLNDGPGAPQKSVVLLMSDSLRNSAPDALGAQMR</sequence>
<dbReference type="OrthoDB" id="8811192at2"/>
<evidence type="ECO:0000313" key="1">
    <source>
        <dbReference type="EMBL" id="RAR85488.1"/>
    </source>
</evidence>